<proteinExistence type="predicted"/>
<evidence type="ECO:0000313" key="1">
    <source>
        <dbReference type="EMBL" id="KAK7265237.1"/>
    </source>
</evidence>
<comment type="caution">
    <text evidence="1">The sequence shown here is derived from an EMBL/GenBank/DDBJ whole genome shotgun (WGS) entry which is preliminary data.</text>
</comment>
<dbReference type="Proteomes" id="UP001359559">
    <property type="component" value="Unassembled WGS sequence"/>
</dbReference>
<reference evidence="1 2" key="1">
    <citation type="submission" date="2024-01" db="EMBL/GenBank/DDBJ databases">
        <title>The genomes of 5 underutilized Papilionoideae crops provide insights into root nodulation and disease resistance.</title>
        <authorList>
            <person name="Yuan L."/>
        </authorList>
    </citation>
    <scope>NUCLEOTIDE SEQUENCE [LARGE SCALE GENOMIC DNA]</scope>
    <source>
        <strain evidence="1">LY-2023</strain>
        <tissue evidence="1">Leaf</tissue>
    </source>
</reference>
<accession>A0AAN9I454</accession>
<dbReference type="InterPro" id="IPR023213">
    <property type="entry name" value="CAT-like_dom_sf"/>
</dbReference>
<sequence>MEAEYRLTLNDLGDFSPSPEYNHIVGNVDYTLPPHDLALVIIRLTRFRSGDIFISLSIDAVADGPSAFHFVREWAALARGETLETVPFLDRKVLGAVAAVMAVGRCLLSSTGRGCSAAFSPHEIKFI</sequence>
<organism evidence="1 2">
    <name type="scientific">Clitoria ternatea</name>
    <name type="common">Butterfly pea</name>
    <dbReference type="NCBI Taxonomy" id="43366"/>
    <lineage>
        <taxon>Eukaryota</taxon>
        <taxon>Viridiplantae</taxon>
        <taxon>Streptophyta</taxon>
        <taxon>Embryophyta</taxon>
        <taxon>Tracheophyta</taxon>
        <taxon>Spermatophyta</taxon>
        <taxon>Magnoliopsida</taxon>
        <taxon>eudicotyledons</taxon>
        <taxon>Gunneridae</taxon>
        <taxon>Pentapetalae</taxon>
        <taxon>rosids</taxon>
        <taxon>fabids</taxon>
        <taxon>Fabales</taxon>
        <taxon>Fabaceae</taxon>
        <taxon>Papilionoideae</taxon>
        <taxon>50 kb inversion clade</taxon>
        <taxon>NPAAA clade</taxon>
        <taxon>indigoferoid/millettioid clade</taxon>
        <taxon>Phaseoleae</taxon>
        <taxon>Clitoria</taxon>
    </lineage>
</organism>
<dbReference type="EMBL" id="JAYKXN010000008">
    <property type="protein sequence ID" value="KAK7265237.1"/>
    <property type="molecule type" value="Genomic_DNA"/>
</dbReference>
<keyword evidence="2" id="KW-1185">Reference proteome</keyword>
<dbReference type="Pfam" id="PF02458">
    <property type="entry name" value="Transferase"/>
    <property type="match status" value="1"/>
</dbReference>
<dbReference type="AlphaFoldDB" id="A0AAN9I454"/>
<evidence type="ECO:0000313" key="2">
    <source>
        <dbReference type="Proteomes" id="UP001359559"/>
    </source>
</evidence>
<dbReference type="Gene3D" id="3.30.559.10">
    <property type="entry name" value="Chloramphenicol acetyltransferase-like domain"/>
    <property type="match status" value="1"/>
</dbReference>
<protein>
    <submittedName>
        <fullName evidence="1">Uncharacterized protein</fullName>
    </submittedName>
</protein>
<name>A0AAN9I454_CLITE</name>
<gene>
    <name evidence="1" type="ORF">RJT34_32854</name>
</gene>